<comment type="caution">
    <text evidence="2">The sequence shown here is derived from an EMBL/GenBank/DDBJ whole genome shotgun (WGS) entry which is preliminary data.</text>
</comment>
<evidence type="ECO:0000256" key="1">
    <source>
        <dbReference type="SAM" id="SignalP"/>
    </source>
</evidence>
<feature type="signal peptide" evidence="1">
    <location>
        <begin position="1"/>
        <end position="20"/>
    </location>
</feature>
<evidence type="ECO:0000313" key="3">
    <source>
        <dbReference type="Proteomes" id="UP000521943"/>
    </source>
</evidence>
<proteinExistence type="predicted"/>
<keyword evidence="3" id="KW-1185">Reference proteome</keyword>
<dbReference type="EMBL" id="JACGCI010000011">
    <property type="protein sequence ID" value="KAF6761009.1"/>
    <property type="molecule type" value="Genomic_DNA"/>
</dbReference>
<feature type="chain" id="PRO_5034324258" evidence="1">
    <location>
        <begin position="21"/>
        <end position="64"/>
    </location>
</feature>
<organism evidence="2 3">
    <name type="scientific">Ephemerocybe angulata</name>
    <dbReference type="NCBI Taxonomy" id="980116"/>
    <lineage>
        <taxon>Eukaryota</taxon>
        <taxon>Fungi</taxon>
        <taxon>Dikarya</taxon>
        <taxon>Basidiomycota</taxon>
        <taxon>Agaricomycotina</taxon>
        <taxon>Agaricomycetes</taxon>
        <taxon>Agaricomycetidae</taxon>
        <taxon>Agaricales</taxon>
        <taxon>Agaricineae</taxon>
        <taxon>Psathyrellaceae</taxon>
        <taxon>Ephemerocybe</taxon>
    </lineage>
</organism>
<protein>
    <submittedName>
        <fullName evidence="2">Uncharacterized protein</fullName>
    </submittedName>
</protein>
<reference evidence="2 3" key="1">
    <citation type="submission" date="2020-07" db="EMBL/GenBank/DDBJ databases">
        <title>Comparative genomics of pyrophilous fungi reveals a link between fire events and developmental genes.</title>
        <authorList>
            <consortium name="DOE Joint Genome Institute"/>
            <person name="Steindorff A.S."/>
            <person name="Carver A."/>
            <person name="Calhoun S."/>
            <person name="Stillman K."/>
            <person name="Liu H."/>
            <person name="Lipzen A."/>
            <person name="Pangilinan J."/>
            <person name="Labutti K."/>
            <person name="Bruns T.D."/>
            <person name="Grigoriev I.V."/>
        </authorList>
    </citation>
    <scope>NUCLEOTIDE SEQUENCE [LARGE SCALE GENOMIC DNA]</scope>
    <source>
        <strain evidence="2 3">CBS 144469</strain>
    </source>
</reference>
<dbReference type="AlphaFoldDB" id="A0A8H6IAQ3"/>
<evidence type="ECO:0000313" key="2">
    <source>
        <dbReference type="EMBL" id="KAF6761009.1"/>
    </source>
</evidence>
<dbReference type="Proteomes" id="UP000521943">
    <property type="component" value="Unassembled WGS sequence"/>
</dbReference>
<gene>
    <name evidence="2" type="ORF">DFP72DRAFT_1062722</name>
</gene>
<keyword evidence="1" id="KW-0732">Signal</keyword>
<accession>A0A8H6IAQ3</accession>
<name>A0A8H6IAQ3_9AGAR</name>
<sequence>MHYHLIFALSIILLTADAIAAPLSISDPISAVGQVKNGGGPIAIYTPPNVGIIPHLVNPVVGPY</sequence>